<evidence type="ECO:0000313" key="1">
    <source>
        <dbReference type="EMBL" id="MXY92314.1"/>
    </source>
</evidence>
<organism evidence="1">
    <name type="scientific">Caldilineaceae bacterium SB0664_bin_27</name>
    <dbReference type="NCBI Taxonomy" id="2605260"/>
    <lineage>
        <taxon>Bacteria</taxon>
        <taxon>Bacillati</taxon>
        <taxon>Chloroflexota</taxon>
        <taxon>Caldilineae</taxon>
        <taxon>Caldilineales</taxon>
        <taxon>Caldilineaceae</taxon>
    </lineage>
</organism>
<protein>
    <submittedName>
        <fullName evidence="1">Uncharacterized protein</fullName>
    </submittedName>
</protein>
<proteinExistence type="predicted"/>
<reference evidence="1" key="1">
    <citation type="submission" date="2019-09" db="EMBL/GenBank/DDBJ databases">
        <title>Characterisation of the sponge microbiome using genome-centric metagenomics.</title>
        <authorList>
            <person name="Engelberts J.P."/>
            <person name="Robbins S.J."/>
            <person name="De Goeij J.M."/>
            <person name="Aranda M."/>
            <person name="Bell S.C."/>
            <person name="Webster N.S."/>
        </authorList>
    </citation>
    <scope>NUCLEOTIDE SEQUENCE</scope>
    <source>
        <strain evidence="1">SB0664_bin_27</strain>
    </source>
</reference>
<accession>A0A6B0YMP9</accession>
<comment type="caution">
    <text evidence="1">The sequence shown here is derived from an EMBL/GenBank/DDBJ whole genome shotgun (WGS) entry which is preliminary data.</text>
</comment>
<dbReference type="EMBL" id="VXRG01000027">
    <property type="protein sequence ID" value="MXY92314.1"/>
    <property type="molecule type" value="Genomic_DNA"/>
</dbReference>
<gene>
    <name evidence="1" type="ORF">F4Y42_02580</name>
</gene>
<sequence length="226" mass="26087">MTQQITDLPALWQEAEQHIRAFEQLARRTVEEAWLAGDALLRIKDQLPHGAWTPALRERGIPVRTAQRFLRLRQNYPEKRQIVAFASVSAALTKSRPAEKPPESRPIYVVSADDLWDWQLMEVTALARRLLDEDELTVFSGAVTNVIRQHFNYYEDDEKCREALGWFRLALSCIVDIGPLEKNADAMNETERRYKAFFGSHLDWVANQGDFFRIGPRKALPIEHAT</sequence>
<dbReference type="AlphaFoldDB" id="A0A6B0YMP9"/>
<name>A0A6B0YMP9_9CHLR</name>